<evidence type="ECO:0000313" key="6">
    <source>
        <dbReference type="Proteomes" id="UP000576087"/>
    </source>
</evidence>
<dbReference type="InterPro" id="IPR036619">
    <property type="entry name" value="NinB_sf"/>
</dbReference>
<name>A0A7W6TC62_9HYPH</name>
<dbReference type="AlphaFoldDB" id="A0A7W6TC62"/>
<organism evidence="2 5">
    <name type="scientific">Aliirhizobium cellulosilyticum</name>
    <dbReference type="NCBI Taxonomy" id="393664"/>
    <lineage>
        <taxon>Bacteria</taxon>
        <taxon>Pseudomonadati</taxon>
        <taxon>Pseudomonadota</taxon>
        <taxon>Alphaproteobacteria</taxon>
        <taxon>Hyphomicrobiales</taxon>
        <taxon>Rhizobiaceae</taxon>
        <taxon>Aliirhizobium</taxon>
    </lineage>
</organism>
<keyword evidence="5" id="KW-1185">Reference proteome</keyword>
<protein>
    <recommendedName>
        <fullName evidence="7">NinB family protein</fullName>
    </recommendedName>
</protein>
<dbReference type="Proteomes" id="UP000524535">
    <property type="component" value="Unassembled WGS sequence"/>
</dbReference>
<dbReference type="Gene3D" id="1.10.3790.10">
    <property type="entry name" value="NinB"/>
    <property type="match status" value="1"/>
</dbReference>
<dbReference type="EMBL" id="JACIHM010000001">
    <property type="protein sequence ID" value="MBB4444299.1"/>
    <property type="molecule type" value="Genomic_DNA"/>
</dbReference>
<comment type="caution">
    <text evidence="2">The sequence shown here is derived from an EMBL/GenBank/DDBJ whole genome shotgun (WGS) entry which is preliminary data.</text>
</comment>
<accession>A0A7W6TC62</accession>
<reference evidence="4 5" key="1">
    <citation type="submission" date="2020-08" db="EMBL/GenBank/DDBJ databases">
        <title>Genomic Encyclopedia of Type Strains, Phase IV (KMG-V): Genome sequencing to study the core and pangenomes of soil and plant-associated prokaryotes.</title>
        <authorList>
            <person name="Whitman W."/>
        </authorList>
    </citation>
    <scope>NUCLEOTIDE SEQUENCE [LARGE SCALE GENOMIC DNA]</scope>
    <source>
        <strain evidence="2 5">SEMIA 444</strain>
        <strain evidence="1 4">SEMIA 448</strain>
        <strain evidence="3 6">SEMIA 452</strain>
    </source>
</reference>
<evidence type="ECO:0000313" key="4">
    <source>
        <dbReference type="Proteomes" id="UP000520770"/>
    </source>
</evidence>
<evidence type="ECO:0008006" key="7">
    <source>
        <dbReference type="Google" id="ProtNLM"/>
    </source>
</evidence>
<evidence type="ECO:0000313" key="1">
    <source>
        <dbReference type="EMBL" id="MBB4347995.1"/>
    </source>
</evidence>
<dbReference type="EMBL" id="JACIGY010000001">
    <property type="protein sequence ID" value="MBB4409611.1"/>
    <property type="molecule type" value="Genomic_DNA"/>
</dbReference>
<dbReference type="Pfam" id="PF05772">
    <property type="entry name" value="NinB"/>
    <property type="match status" value="1"/>
</dbReference>
<sequence length="139" mass="16012">MGRALLVLANDRFKRRAIEWIEKAPWETRVEFKGPKRTLPQNDRMWAMLTDLSVQLSWHGQRLAPDDWKLVMLDALRRETREQLRIVPNTDGTGFVNLSTSSSDLSKDEMTTLIEMIFAFGAEHGVEWSEPLQDNRGAA</sequence>
<evidence type="ECO:0000313" key="2">
    <source>
        <dbReference type="EMBL" id="MBB4409611.1"/>
    </source>
</evidence>
<dbReference type="SUPFAM" id="SSF103370">
    <property type="entry name" value="NinB"/>
    <property type="match status" value="1"/>
</dbReference>
<dbReference type="Proteomes" id="UP000520770">
    <property type="component" value="Unassembled WGS sequence"/>
</dbReference>
<gene>
    <name evidence="2" type="ORF">GGE31_000082</name>
    <name evidence="1" type="ORF">GGE33_001703</name>
    <name evidence="3" type="ORF">GGE35_000081</name>
</gene>
<proteinExistence type="predicted"/>
<dbReference type="Proteomes" id="UP000576087">
    <property type="component" value="Unassembled WGS sequence"/>
</dbReference>
<dbReference type="InterPro" id="IPR008711">
    <property type="entry name" value="Recombinase_NinB"/>
</dbReference>
<dbReference type="EMBL" id="JACIGW010000001">
    <property type="protein sequence ID" value="MBB4347995.1"/>
    <property type="molecule type" value="Genomic_DNA"/>
</dbReference>
<dbReference type="RefSeq" id="WP_183822065.1">
    <property type="nucleotide sequence ID" value="NZ_JACIGW010000001.1"/>
</dbReference>
<evidence type="ECO:0000313" key="5">
    <source>
        <dbReference type="Proteomes" id="UP000524535"/>
    </source>
</evidence>
<evidence type="ECO:0000313" key="3">
    <source>
        <dbReference type="EMBL" id="MBB4444299.1"/>
    </source>
</evidence>